<dbReference type="AlphaFoldDB" id="A0A8H7V748"/>
<evidence type="ECO:0000256" key="4">
    <source>
        <dbReference type="PROSITE-ProRule" id="PRU00221"/>
    </source>
</evidence>
<dbReference type="GO" id="GO:0016567">
    <property type="term" value="P:protein ubiquitination"/>
    <property type="evidence" value="ECO:0007669"/>
    <property type="project" value="TreeGrafter"/>
</dbReference>
<keyword evidence="7" id="KW-1185">Reference proteome</keyword>
<dbReference type="InterPro" id="IPR040323">
    <property type="entry name" value="EIPR1"/>
</dbReference>
<reference evidence="6" key="1">
    <citation type="submission" date="2020-12" db="EMBL/GenBank/DDBJ databases">
        <title>Metabolic potential, ecology and presence of endohyphal bacteria is reflected in genomic diversity of Mucoromycotina.</title>
        <authorList>
            <person name="Muszewska A."/>
            <person name="Okrasinska A."/>
            <person name="Steczkiewicz K."/>
            <person name="Drgas O."/>
            <person name="Orlowska M."/>
            <person name="Perlinska-Lenart U."/>
            <person name="Aleksandrzak-Piekarczyk T."/>
            <person name="Szatraj K."/>
            <person name="Zielenkiewicz U."/>
            <person name="Pilsyk S."/>
            <person name="Malc E."/>
            <person name="Mieczkowski P."/>
            <person name="Kruszewska J.S."/>
            <person name="Biernat P."/>
            <person name="Pawlowska J."/>
        </authorList>
    </citation>
    <scope>NUCLEOTIDE SEQUENCE</scope>
    <source>
        <strain evidence="6">WA0000017839</strain>
    </source>
</reference>
<dbReference type="OrthoDB" id="427795at2759"/>
<dbReference type="Proteomes" id="UP000603453">
    <property type="component" value="Unassembled WGS sequence"/>
</dbReference>
<keyword evidence="3" id="KW-0677">Repeat</keyword>
<dbReference type="PANTHER" id="PTHR14205">
    <property type="entry name" value="WD-REPEAT PROTEIN"/>
    <property type="match status" value="1"/>
</dbReference>
<evidence type="ECO:0000256" key="2">
    <source>
        <dbReference type="ARBA" id="ARBA00022574"/>
    </source>
</evidence>
<dbReference type="PROSITE" id="PS50082">
    <property type="entry name" value="WD_REPEATS_2"/>
    <property type="match status" value="1"/>
</dbReference>
<protein>
    <recommendedName>
        <fullName evidence="5">EIPR1-like beta-propeller domain-containing protein</fullName>
    </recommendedName>
</protein>
<dbReference type="InterPro" id="IPR001680">
    <property type="entry name" value="WD40_rpt"/>
</dbReference>
<dbReference type="InterPro" id="IPR015943">
    <property type="entry name" value="WD40/YVTN_repeat-like_dom_sf"/>
</dbReference>
<dbReference type="Gene3D" id="2.130.10.10">
    <property type="entry name" value="YVTN repeat-like/Quinoprotein amine dehydrogenase"/>
    <property type="match status" value="1"/>
</dbReference>
<accession>A0A8H7V748</accession>
<sequence length="402" mass="44868">MTETSSVFGLRHQARCLTAVTSSIEKSKFLAGTVGAKDNAIYLLEYNDDTMAITPTLYNHPEEIWDIVSCPTDENLLFTSHSPGITPFVVLKKCIFVDNKRCVNLKVSGNPLKRKATLWRKPGMDLEGKEDNDQRHDLTCMVTLENEGVKKQEQSQEIISIDSNKIYLSSLDDTSTAQTSLVIDVSSTFSKESDAPSLRQLQNAVWNPHGAELITVGDCNLSGWDLRSGKNSFNRCQAHKSTIRAVDYNPNKPYHVVTGGDDAKVYIWDIRQLKEPILDVGQEEDSHSHWIWSVAFNSLQDQLLLTSSSDNLVNLHNVVSVSAASYLDSSSEDEKDVQSDDYGRSTNKPTDGLIYTYDQHEDSVYKVAWSPADTWTFASISYAGRVVISQVPTNEKFKILGV</sequence>
<dbReference type="SMART" id="SM00320">
    <property type="entry name" value="WD40"/>
    <property type="match status" value="4"/>
</dbReference>
<comment type="caution">
    <text evidence="6">The sequence shown here is derived from an EMBL/GenBank/DDBJ whole genome shotgun (WGS) entry which is preliminary data.</text>
</comment>
<evidence type="ECO:0000313" key="7">
    <source>
        <dbReference type="Proteomes" id="UP000603453"/>
    </source>
</evidence>
<dbReference type="InterPro" id="IPR059104">
    <property type="entry name" value="Beta-prop_EIPR1-like"/>
</dbReference>
<feature type="domain" description="EIPR1-like beta-propeller" evidence="5">
    <location>
        <begin position="155"/>
        <end position="315"/>
    </location>
</feature>
<evidence type="ECO:0000256" key="1">
    <source>
        <dbReference type="ARBA" id="ARBA00005672"/>
    </source>
</evidence>
<name>A0A8H7V748_9FUNG</name>
<gene>
    <name evidence="6" type="ORF">INT47_000592</name>
</gene>
<dbReference type="PROSITE" id="PS50294">
    <property type="entry name" value="WD_REPEATS_REGION"/>
    <property type="match status" value="1"/>
</dbReference>
<evidence type="ECO:0000259" key="5">
    <source>
        <dbReference type="Pfam" id="PF23609"/>
    </source>
</evidence>
<feature type="repeat" description="WD" evidence="4">
    <location>
        <begin position="236"/>
        <end position="271"/>
    </location>
</feature>
<dbReference type="SUPFAM" id="SSF50978">
    <property type="entry name" value="WD40 repeat-like"/>
    <property type="match status" value="1"/>
</dbReference>
<dbReference type="EMBL" id="JAEPRD010000005">
    <property type="protein sequence ID" value="KAG2212616.1"/>
    <property type="molecule type" value="Genomic_DNA"/>
</dbReference>
<dbReference type="PANTHER" id="PTHR14205:SF15">
    <property type="entry name" value="EARP AND GARP COMPLEX-INTERACTING PROTEIN 1"/>
    <property type="match status" value="1"/>
</dbReference>
<keyword evidence="2 4" id="KW-0853">WD repeat</keyword>
<dbReference type="Pfam" id="PF23609">
    <property type="entry name" value="Beta-prop_EIPR1"/>
    <property type="match status" value="1"/>
</dbReference>
<evidence type="ECO:0000256" key="3">
    <source>
        <dbReference type="ARBA" id="ARBA00022737"/>
    </source>
</evidence>
<organism evidence="6 7">
    <name type="scientific">Mucor saturninus</name>
    <dbReference type="NCBI Taxonomy" id="64648"/>
    <lineage>
        <taxon>Eukaryota</taxon>
        <taxon>Fungi</taxon>
        <taxon>Fungi incertae sedis</taxon>
        <taxon>Mucoromycota</taxon>
        <taxon>Mucoromycotina</taxon>
        <taxon>Mucoromycetes</taxon>
        <taxon>Mucorales</taxon>
        <taxon>Mucorineae</taxon>
        <taxon>Mucoraceae</taxon>
        <taxon>Mucor</taxon>
    </lineage>
</organism>
<dbReference type="InterPro" id="IPR036322">
    <property type="entry name" value="WD40_repeat_dom_sf"/>
</dbReference>
<dbReference type="InterPro" id="IPR019775">
    <property type="entry name" value="WD40_repeat_CS"/>
</dbReference>
<evidence type="ECO:0000313" key="6">
    <source>
        <dbReference type="EMBL" id="KAG2212616.1"/>
    </source>
</evidence>
<comment type="similarity">
    <text evidence="1">Belongs to the WD repeat EIPR1 family.</text>
</comment>
<proteinExistence type="inferred from homology"/>
<dbReference type="PROSITE" id="PS00678">
    <property type="entry name" value="WD_REPEATS_1"/>
    <property type="match status" value="1"/>
</dbReference>
<dbReference type="Pfam" id="PF00400">
    <property type="entry name" value="WD40"/>
    <property type="match status" value="1"/>
</dbReference>